<feature type="domain" description="RNA polymerase sigma factor 70 region 4 type 2" evidence="7">
    <location>
        <begin position="106"/>
        <end position="157"/>
    </location>
</feature>
<dbReference type="InterPro" id="IPR013249">
    <property type="entry name" value="RNA_pol_sigma70_r4_t2"/>
</dbReference>
<dbReference type="SUPFAM" id="SSF88659">
    <property type="entry name" value="Sigma3 and sigma4 domains of RNA polymerase sigma factors"/>
    <property type="match status" value="1"/>
</dbReference>
<evidence type="ECO:0000259" key="6">
    <source>
        <dbReference type="Pfam" id="PF04542"/>
    </source>
</evidence>
<organism evidence="8 9">
    <name type="scientific">Sphingomonas oligophenolica</name>
    <dbReference type="NCBI Taxonomy" id="301154"/>
    <lineage>
        <taxon>Bacteria</taxon>
        <taxon>Pseudomonadati</taxon>
        <taxon>Pseudomonadota</taxon>
        <taxon>Alphaproteobacteria</taxon>
        <taxon>Sphingomonadales</taxon>
        <taxon>Sphingomonadaceae</taxon>
        <taxon>Sphingomonas</taxon>
    </lineage>
</organism>
<keyword evidence="3" id="KW-0731">Sigma factor</keyword>
<dbReference type="Gene3D" id="1.10.10.10">
    <property type="entry name" value="Winged helix-like DNA-binding domain superfamily/Winged helix DNA-binding domain"/>
    <property type="match status" value="1"/>
</dbReference>
<dbReference type="InterPro" id="IPR036388">
    <property type="entry name" value="WH-like_DNA-bd_sf"/>
</dbReference>
<dbReference type="Pfam" id="PF08281">
    <property type="entry name" value="Sigma70_r4_2"/>
    <property type="match status" value="1"/>
</dbReference>
<evidence type="ECO:0000256" key="1">
    <source>
        <dbReference type="ARBA" id="ARBA00010641"/>
    </source>
</evidence>
<dbReference type="NCBIfam" id="TIGR02937">
    <property type="entry name" value="sigma70-ECF"/>
    <property type="match status" value="1"/>
</dbReference>
<comment type="caution">
    <text evidence="8">The sequence shown here is derived from an EMBL/GenBank/DDBJ whole genome shotgun (WGS) entry which is preliminary data.</text>
</comment>
<dbReference type="InterPro" id="IPR014284">
    <property type="entry name" value="RNA_pol_sigma-70_dom"/>
</dbReference>
<dbReference type="EMBL" id="JBDIME010000014">
    <property type="protein sequence ID" value="MEN2791143.1"/>
    <property type="molecule type" value="Genomic_DNA"/>
</dbReference>
<dbReference type="Proteomes" id="UP001419910">
    <property type="component" value="Unassembled WGS sequence"/>
</dbReference>
<proteinExistence type="inferred from homology"/>
<dbReference type="Pfam" id="PF04542">
    <property type="entry name" value="Sigma70_r2"/>
    <property type="match status" value="1"/>
</dbReference>
<gene>
    <name evidence="8" type="ORF">ABC974_16025</name>
</gene>
<feature type="region of interest" description="Disordered" evidence="5">
    <location>
        <begin position="158"/>
        <end position="180"/>
    </location>
</feature>
<dbReference type="PANTHER" id="PTHR43133:SF63">
    <property type="entry name" value="RNA POLYMERASE SIGMA FACTOR FECI-RELATED"/>
    <property type="match status" value="1"/>
</dbReference>
<evidence type="ECO:0000313" key="9">
    <source>
        <dbReference type="Proteomes" id="UP001419910"/>
    </source>
</evidence>
<feature type="domain" description="RNA polymerase sigma-70 region 2" evidence="6">
    <location>
        <begin position="12"/>
        <end position="70"/>
    </location>
</feature>
<dbReference type="Gene3D" id="1.10.1740.10">
    <property type="match status" value="1"/>
</dbReference>
<protein>
    <submittedName>
        <fullName evidence="8">RNA polymerase sigma factor</fullName>
    </submittedName>
</protein>
<dbReference type="SUPFAM" id="SSF88946">
    <property type="entry name" value="Sigma2 domain of RNA polymerase sigma factors"/>
    <property type="match status" value="1"/>
</dbReference>
<comment type="similarity">
    <text evidence="1">Belongs to the sigma-70 factor family. ECF subfamily.</text>
</comment>
<sequence>MSESGLKAVFLEERPMLMRLLVARLRNREEAEDVLQDMWLKLDQLVSKPVAQPAAYLYRMASNLAADRRISAARGSARDTAWLDVQPEADEQPDIERTLIARERLAQIEATLGAMPERMQTAFRLFRIEELPQKQISARLGISVSGVEKLLQRAYRQISDSGSAPGEGFDNRHRQSQEED</sequence>
<evidence type="ECO:0000256" key="5">
    <source>
        <dbReference type="SAM" id="MobiDB-lite"/>
    </source>
</evidence>
<keyword evidence="2" id="KW-0805">Transcription regulation</keyword>
<evidence type="ECO:0000313" key="8">
    <source>
        <dbReference type="EMBL" id="MEN2791143.1"/>
    </source>
</evidence>
<evidence type="ECO:0000259" key="7">
    <source>
        <dbReference type="Pfam" id="PF08281"/>
    </source>
</evidence>
<dbReference type="InterPro" id="IPR013325">
    <property type="entry name" value="RNA_pol_sigma_r2"/>
</dbReference>
<keyword evidence="9" id="KW-1185">Reference proteome</keyword>
<dbReference type="InterPro" id="IPR039425">
    <property type="entry name" value="RNA_pol_sigma-70-like"/>
</dbReference>
<keyword evidence="4" id="KW-0804">Transcription</keyword>
<name>A0ABU9Y5S2_9SPHN</name>
<evidence type="ECO:0000256" key="3">
    <source>
        <dbReference type="ARBA" id="ARBA00023082"/>
    </source>
</evidence>
<dbReference type="RefSeq" id="WP_343888937.1">
    <property type="nucleotide sequence ID" value="NZ_BAAAEH010000014.1"/>
</dbReference>
<feature type="compositionally biased region" description="Basic and acidic residues" evidence="5">
    <location>
        <begin position="169"/>
        <end position="180"/>
    </location>
</feature>
<evidence type="ECO:0000256" key="2">
    <source>
        <dbReference type="ARBA" id="ARBA00023015"/>
    </source>
</evidence>
<dbReference type="InterPro" id="IPR007627">
    <property type="entry name" value="RNA_pol_sigma70_r2"/>
</dbReference>
<dbReference type="PANTHER" id="PTHR43133">
    <property type="entry name" value="RNA POLYMERASE ECF-TYPE SIGMA FACTO"/>
    <property type="match status" value="1"/>
</dbReference>
<evidence type="ECO:0000256" key="4">
    <source>
        <dbReference type="ARBA" id="ARBA00023163"/>
    </source>
</evidence>
<dbReference type="InterPro" id="IPR013324">
    <property type="entry name" value="RNA_pol_sigma_r3/r4-like"/>
</dbReference>
<reference evidence="8 9" key="1">
    <citation type="submission" date="2024-05" db="EMBL/GenBank/DDBJ databases">
        <authorList>
            <person name="Liu Q."/>
            <person name="Xin Y.-H."/>
        </authorList>
    </citation>
    <scope>NUCLEOTIDE SEQUENCE [LARGE SCALE GENOMIC DNA]</scope>
    <source>
        <strain evidence="8 9">CGMCC 1.10181</strain>
    </source>
</reference>
<dbReference type="CDD" id="cd06171">
    <property type="entry name" value="Sigma70_r4"/>
    <property type="match status" value="1"/>
</dbReference>
<accession>A0ABU9Y5S2</accession>